<evidence type="ECO:0008006" key="3">
    <source>
        <dbReference type="Google" id="ProtNLM"/>
    </source>
</evidence>
<dbReference type="AlphaFoldDB" id="A0A1F5YQJ6"/>
<gene>
    <name evidence="1" type="ORF">A3F83_01285</name>
</gene>
<dbReference type="STRING" id="1817867.A3F83_01285"/>
<evidence type="ECO:0000313" key="1">
    <source>
        <dbReference type="EMBL" id="OGG02471.1"/>
    </source>
</evidence>
<organism evidence="1 2">
    <name type="scientific">Candidatus Glassbacteria bacterium RIFCSPLOWO2_12_FULL_58_11</name>
    <dbReference type="NCBI Taxonomy" id="1817867"/>
    <lineage>
        <taxon>Bacteria</taxon>
        <taxon>Candidatus Glassiibacteriota</taxon>
    </lineage>
</organism>
<reference evidence="1 2" key="1">
    <citation type="journal article" date="2016" name="Nat. Commun.">
        <title>Thousands of microbial genomes shed light on interconnected biogeochemical processes in an aquifer system.</title>
        <authorList>
            <person name="Anantharaman K."/>
            <person name="Brown C.T."/>
            <person name="Hug L.A."/>
            <person name="Sharon I."/>
            <person name="Castelle C.J."/>
            <person name="Probst A.J."/>
            <person name="Thomas B.C."/>
            <person name="Singh A."/>
            <person name="Wilkins M.J."/>
            <person name="Karaoz U."/>
            <person name="Brodie E.L."/>
            <person name="Williams K.H."/>
            <person name="Hubbard S.S."/>
            <person name="Banfield J.F."/>
        </authorList>
    </citation>
    <scope>NUCLEOTIDE SEQUENCE [LARGE SCALE GENOMIC DNA]</scope>
</reference>
<dbReference type="SUPFAM" id="SSF48371">
    <property type="entry name" value="ARM repeat"/>
    <property type="match status" value="1"/>
</dbReference>
<proteinExistence type="predicted"/>
<dbReference type="Proteomes" id="UP000179129">
    <property type="component" value="Unassembled WGS sequence"/>
</dbReference>
<comment type="caution">
    <text evidence="1">The sequence shown here is derived from an EMBL/GenBank/DDBJ whole genome shotgun (WGS) entry which is preliminary data.</text>
</comment>
<dbReference type="EMBL" id="MFIX01000183">
    <property type="protein sequence ID" value="OGG02471.1"/>
    <property type="molecule type" value="Genomic_DNA"/>
</dbReference>
<evidence type="ECO:0000313" key="2">
    <source>
        <dbReference type="Proteomes" id="UP000179129"/>
    </source>
</evidence>
<protein>
    <recommendedName>
        <fullName evidence="3">Condensin complex subunit 1 C-terminal domain-containing protein</fullName>
    </recommendedName>
</protein>
<accession>A0A1F5YQJ6</accession>
<dbReference type="Gene3D" id="1.25.10.10">
    <property type="entry name" value="Leucine-rich Repeat Variant"/>
    <property type="match status" value="1"/>
</dbReference>
<sequence length="257" mass="28544">MPRVNMLLYRLFRGAYSGGRLISSVCLCAGLLLSGCGPKEDPQLTAERKQVNEGVEILRSGTPVERDSVIRTFYNLKNPQLFQAFLADSNLNVQIGMVSAIGYHKDKSAAAALNNMLLSVEDYLLKETIIYAIGELCDTSSVGVLIGILDDKSMNRDLRLSIPITLSSFAKTEAAPRVEQTFIDLLQQDSTDVELCSYVSVGILEILRPGNVELFRKYLPLLKEMAERRKAESGEDGIWTNFQLTIQELENFKPDAS</sequence>
<dbReference type="InterPro" id="IPR016024">
    <property type="entry name" value="ARM-type_fold"/>
</dbReference>
<name>A0A1F5YQJ6_9BACT</name>
<dbReference type="InterPro" id="IPR011989">
    <property type="entry name" value="ARM-like"/>
</dbReference>
<dbReference type="Pfam" id="PF13646">
    <property type="entry name" value="HEAT_2"/>
    <property type="match status" value="1"/>
</dbReference>